<proteinExistence type="predicted"/>
<accession>A0A4Z2IMW3</accession>
<evidence type="ECO:0000313" key="2">
    <source>
        <dbReference type="EMBL" id="TNN79058.1"/>
    </source>
</evidence>
<protein>
    <recommendedName>
        <fullName evidence="1">AV ZBD domain-containing protein</fullName>
    </recommendedName>
</protein>
<feature type="domain" description="AV ZBD" evidence="1">
    <location>
        <begin position="10"/>
        <end position="78"/>
    </location>
</feature>
<gene>
    <name evidence="2" type="ORF">EYF80_010737</name>
</gene>
<dbReference type="Proteomes" id="UP000314294">
    <property type="component" value="Unassembled WGS sequence"/>
</dbReference>
<dbReference type="GO" id="GO:0008270">
    <property type="term" value="F:zinc ion binding"/>
    <property type="evidence" value="ECO:0007669"/>
    <property type="project" value="InterPro"/>
</dbReference>
<dbReference type="EMBL" id="SRLO01000068">
    <property type="protein sequence ID" value="TNN79058.1"/>
    <property type="molecule type" value="Genomic_DNA"/>
</dbReference>
<dbReference type="InterPro" id="IPR027355">
    <property type="entry name" value="NSP10_Av_ZBD"/>
</dbReference>
<organism evidence="2 3">
    <name type="scientific">Liparis tanakae</name>
    <name type="common">Tanaka's snailfish</name>
    <dbReference type="NCBI Taxonomy" id="230148"/>
    <lineage>
        <taxon>Eukaryota</taxon>
        <taxon>Metazoa</taxon>
        <taxon>Chordata</taxon>
        <taxon>Craniata</taxon>
        <taxon>Vertebrata</taxon>
        <taxon>Euteleostomi</taxon>
        <taxon>Actinopterygii</taxon>
        <taxon>Neopterygii</taxon>
        <taxon>Teleostei</taxon>
        <taxon>Neoteleostei</taxon>
        <taxon>Acanthomorphata</taxon>
        <taxon>Eupercaria</taxon>
        <taxon>Perciformes</taxon>
        <taxon>Cottioidei</taxon>
        <taxon>Cottales</taxon>
        <taxon>Liparidae</taxon>
        <taxon>Liparis</taxon>
    </lineage>
</organism>
<reference evidence="2 3" key="1">
    <citation type="submission" date="2019-03" db="EMBL/GenBank/DDBJ databases">
        <title>First draft genome of Liparis tanakae, snailfish: a comprehensive survey of snailfish specific genes.</title>
        <authorList>
            <person name="Kim W."/>
            <person name="Song I."/>
            <person name="Jeong J.-H."/>
            <person name="Kim D."/>
            <person name="Kim S."/>
            <person name="Ryu S."/>
            <person name="Song J.Y."/>
            <person name="Lee S.K."/>
        </authorList>
    </citation>
    <scope>NUCLEOTIDE SEQUENCE [LARGE SCALE GENOMIC DNA]</scope>
    <source>
        <tissue evidence="2">Muscle</tissue>
    </source>
</reference>
<evidence type="ECO:0000313" key="3">
    <source>
        <dbReference type="Proteomes" id="UP000314294"/>
    </source>
</evidence>
<comment type="caution">
    <text evidence="2">The sequence shown here is derived from an EMBL/GenBank/DDBJ whole genome shotgun (WGS) entry which is preliminary data.</text>
</comment>
<dbReference type="PROSITE" id="PS51652">
    <property type="entry name" value="AV_ZBD"/>
    <property type="match status" value="1"/>
</dbReference>
<evidence type="ECO:0000259" key="1">
    <source>
        <dbReference type="PROSITE" id="PS51652"/>
    </source>
</evidence>
<dbReference type="AlphaFoldDB" id="A0A4Z2IMW3"/>
<sequence length="174" mass="19669">MGLVLGKDHNKKAERCFSCCGSDLFPSLCDLHLCVLHLCVHHLCDHHLCDHHLCDHHLVVGAFAGAENVPAGKIKTSQFPQGVMEERRWEVWLGLIFRLTAFLPHPDANAKHSDLALIRWTPTSVNNGIQWVWLCPNKKGVEMREGREAKHEATVVLHAAMNTRWHGALARLKR</sequence>
<name>A0A4Z2IMW3_9TELE</name>
<keyword evidence="3" id="KW-1185">Reference proteome</keyword>